<feature type="transmembrane region" description="Helical" evidence="8">
    <location>
        <begin position="158"/>
        <end position="175"/>
    </location>
</feature>
<evidence type="ECO:0000256" key="8">
    <source>
        <dbReference type="SAM" id="Phobius"/>
    </source>
</evidence>
<feature type="transmembrane region" description="Helical" evidence="8">
    <location>
        <begin position="235"/>
        <end position="256"/>
    </location>
</feature>
<evidence type="ECO:0000256" key="3">
    <source>
        <dbReference type="ARBA" id="ARBA00022679"/>
    </source>
</evidence>
<evidence type="ECO:0000256" key="6">
    <source>
        <dbReference type="ARBA" id="ARBA00023136"/>
    </source>
</evidence>
<dbReference type="EMBL" id="CP116967">
    <property type="protein sequence ID" value="WNM57997.1"/>
    <property type="molecule type" value="Genomic_DNA"/>
</dbReference>
<keyword evidence="2" id="KW-1003">Cell membrane</keyword>
<feature type="transmembrane region" description="Helical" evidence="8">
    <location>
        <begin position="71"/>
        <end position="88"/>
    </location>
</feature>
<dbReference type="GO" id="GO:0071555">
    <property type="term" value="P:cell wall organization"/>
    <property type="evidence" value="ECO:0007669"/>
    <property type="project" value="TreeGrafter"/>
</dbReference>
<dbReference type="InterPro" id="IPR018480">
    <property type="entry name" value="PNAcMuramoyl-5peptid_Trfase_CS"/>
</dbReference>
<feature type="transmembrane region" description="Helical" evidence="8">
    <location>
        <begin position="46"/>
        <end position="65"/>
    </location>
</feature>
<feature type="transmembrane region" description="Helical" evidence="8">
    <location>
        <begin position="444"/>
        <end position="465"/>
    </location>
</feature>
<keyword evidence="3" id="KW-0808">Transferase</keyword>
<dbReference type="PANTHER" id="PTHR22926">
    <property type="entry name" value="PHOSPHO-N-ACETYLMURAMOYL-PENTAPEPTIDE-TRANSFERASE"/>
    <property type="match status" value="1"/>
</dbReference>
<dbReference type="CDD" id="cd06853">
    <property type="entry name" value="GT_WecA_like"/>
    <property type="match status" value="1"/>
</dbReference>
<gene>
    <name evidence="9" type="ORF">PP769_18805</name>
</gene>
<dbReference type="RefSeq" id="WP_312643176.1">
    <property type="nucleotide sequence ID" value="NZ_CP116967.1"/>
</dbReference>
<feature type="transmembrane region" description="Helical" evidence="8">
    <location>
        <begin position="415"/>
        <end position="432"/>
    </location>
</feature>
<evidence type="ECO:0000313" key="9">
    <source>
        <dbReference type="EMBL" id="WNM57997.1"/>
    </source>
</evidence>
<feature type="transmembrane region" description="Helical" evidence="8">
    <location>
        <begin position="6"/>
        <end position="25"/>
    </location>
</feature>
<dbReference type="GO" id="GO:0046872">
    <property type="term" value="F:metal ion binding"/>
    <property type="evidence" value="ECO:0007669"/>
    <property type="project" value="UniProtKB-KW"/>
</dbReference>
<keyword evidence="10" id="KW-1185">Reference proteome</keyword>
<evidence type="ECO:0000256" key="4">
    <source>
        <dbReference type="ARBA" id="ARBA00022692"/>
    </source>
</evidence>
<sequence>MTGILFYAFLLSILIGTLLTPCLMLGATRMGILDQPDLRKVHKEPIARVGGIAFALGALVAIGYWAPHHQVVLGTLAGALIIVCMGSLDDFFDLPVRYKFMGQVLAAGVVTLSTGISWQPLSSLLGVDLPSWASIALTIFLLVTVTNAMNLSDGLDGLAGGLSFASFALVAYLAYQINDSLVLYLTLPVMGGLLGFLRFNTYPARVFMGDGGSQFLGFVLGVSALLLTQSDRSPISSWLVMFIFAVPLMDLVAVTLQRLLSGGSPFKADRQHVHHKLLSLGFSHHQVVLILYGLQLMLVMMAYGARWSNDGFLMGMYLLILAGFGTFYYGVGSGRLHSNTFRKWSKAFLYWRNWVDSNQWLSQWCLYGLLVGMMGFFLLGVLSSFSIPTEISYLALGLVGLVLVGMLGNEKSILLTTRMALYLGSTFVLYWVEDVLSEAASPLAGLFQGFFILLIIGLLLAIYLDKDKRFQPNPMDYLLLFLALMLPGVLKFQIGAVHVGEMMAKLIVLFFVCEVLLQAFSSKMRHLRYVSGVVLLNLAIRVFW</sequence>
<feature type="transmembrane region" description="Helical" evidence="8">
    <location>
        <begin position="391"/>
        <end position="408"/>
    </location>
</feature>
<name>A0AA96GBK3_9BACT</name>
<evidence type="ECO:0000256" key="2">
    <source>
        <dbReference type="ARBA" id="ARBA00022475"/>
    </source>
</evidence>
<feature type="transmembrane region" description="Helical" evidence="8">
    <location>
        <begin position="100"/>
        <end position="119"/>
    </location>
</feature>
<keyword evidence="7" id="KW-0460">Magnesium</keyword>
<evidence type="ECO:0000256" key="5">
    <source>
        <dbReference type="ARBA" id="ARBA00022989"/>
    </source>
</evidence>
<dbReference type="GO" id="GO:0016780">
    <property type="term" value="F:phosphotransferase activity, for other substituted phosphate groups"/>
    <property type="evidence" value="ECO:0007669"/>
    <property type="project" value="InterPro"/>
</dbReference>
<dbReference type="Proteomes" id="UP001302719">
    <property type="component" value="Chromosome"/>
</dbReference>
<protein>
    <submittedName>
        <fullName evidence="9">MraY family glycosyltransferase</fullName>
    </submittedName>
</protein>
<keyword evidence="7" id="KW-0479">Metal-binding</keyword>
<keyword evidence="5 8" id="KW-1133">Transmembrane helix</keyword>
<reference evidence="9 10" key="1">
    <citation type="submission" date="2023-01" db="EMBL/GenBank/DDBJ databases">
        <title>Cultivation and genomic characterization of new, ubiquitous marine nitrite-oxidizing bacteria from the Nitrospirales.</title>
        <authorList>
            <person name="Mueller A.J."/>
            <person name="Daebeler A."/>
            <person name="Herbold C.W."/>
            <person name="Kirkegaard R.H."/>
            <person name="Daims H."/>
        </authorList>
    </citation>
    <scope>NUCLEOTIDE SEQUENCE [LARGE SCALE GENOMIC DNA]</scope>
    <source>
        <strain evidence="9 10">VA</strain>
    </source>
</reference>
<dbReference type="InterPro" id="IPR000715">
    <property type="entry name" value="Glycosyl_transferase_4"/>
</dbReference>
<dbReference type="AlphaFoldDB" id="A0AA96GBK3"/>
<dbReference type="PROSITE" id="PS01348">
    <property type="entry name" value="MRAY_2"/>
    <property type="match status" value="1"/>
</dbReference>
<accession>A0AA96GBK3</accession>
<evidence type="ECO:0000256" key="7">
    <source>
        <dbReference type="PIRSR" id="PIRSR600715-1"/>
    </source>
</evidence>
<dbReference type="KEGG" id="nall:PP769_18805"/>
<keyword evidence="6 8" id="KW-0472">Membrane</keyword>
<feature type="binding site" evidence="7">
    <location>
        <position position="150"/>
    </location>
    <ligand>
        <name>Mg(2+)</name>
        <dbReference type="ChEBI" id="CHEBI:18420"/>
    </ligand>
</feature>
<evidence type="ECO:0000313" key="10">
    <source>
        <dbReference type="Proteomes" id="UP001302719"/>
    </source>
</evidence>
<dbReference type="GO" id="GO:0005886">
    <property type="term" value="C:plasma membrane"/>
    <property type="evidence" value="ECO:0007669"/>
    <property type="project" value="UniProtKB-SubCell"/>
</dbReference>
<organism evidence="9 10">
    <name type="scientific">Candidatus Nitrospira allomarina</name>
    <dbReference type="NCBI Taxonomy" id="3020900"/>
    <lineage>
        <taxon>Bacteria</taxon>
        <taxon>Pseudomonadati</taxon>
        <taxon>Nitrospirota</taxon>
        <taxon>Nitrospiria</taxon>
        <taxon>Nitrospirales</taxon>
        <taxon>Nitrospiraceae</taxon>
        <taxon>Nitrospira</taxon>
    </lineage>
</organism>
<comment type="subcellular location">
    <subcellularLocation>
        <location evidence="1">Cell membrane</location>
        <topology evidence="1">Multi-pass membrane protein</topology>
    </subcellularLocation>
</comment>
<feature type="transmembrane region" description="Helical" evidence="8">
    <location>
        <begin position="277"/>
        <end position="305"/>
    </location>
</feature>
<dbReference type="GO" id="GO:0044038">
    <property type="term" value="P:cell wall macromolecule biosynthetic process"/>
    <property type="evidence" value="ECO:0007669"/>
    <property type="project" value="TreeGrafter"/>
</dbReference>
<feature type="transmembrane region" description="Helical" evidence="8">
    <location>
        <begin position="477"/>
        <end position="496"/>
    </location>
</feature>
<dbReference type="GO" id="GO:0009103">
    <property type="term" value="P:lipopolysaccharide biosynthetic process"/>
    <property type="evidence" value="ECO:0007669"/>
    <property type="project" value="TreeGrafter"/>
</dbReference>
<dbReference type="Pfam" id="PF00953">
    <property type="entry name" value="Glycos_transf_4"/>
    <property type="match status" value="1"/>
</dbReference>
<dbReference type="PANTHER" id="PTHR22926:SF3">
    <property type="entry name" value="UNDECAPRENYL-PHOSPHATE ALPHA-N-ACETYLGLUCOSAMINYL 1-PHOSPHATE TRANSFERASE"/>
    <property type="match status" value="1"/>
</dbReference>
<proteinExistence type="predicted"/>
<evidence type="ECO:0000256" key="1">
    <source>
        <dbReference type="ARBA" id="ARBA00004651"/>
    </source>
</evidence>
<feature type="transmembrane region" description="Helical" evidence="8">
    <location>
        <begin position="181"/>
        <end position="199"/>
    </location>
</feature>
<feature type="transmembrane region" description="Helical" evidence="8">
    <location>
        <begin position="502"/>
        <end position="520"/>
    </location>
</feature>
<comment type="cofactor">
    <cofactor evidence="7">
        <name>Mg(2+)</name>
        <dbReference type="ChEBI" id="CHEBI:18420"/>
    </cofactor>
</comment>
<feature type="transmembrane region" description="Helical" evidence="8">
    <location>
        <begin position="211"/>
        <end position="229"/>
    </location>
</feature>
<keyword evidence="4 8" id="KW-0812">Transmembrane</keyword>
<feature type="transmembrane region" description="Helical" evidence="8">
    <location>
        <begin position="364"/>
        <end position="385"/>
    </location>
</feature>
<feature type="binding site" evidence="7">
    <location>
        <position position="210"/>
    </location>
    <ligand>
        <name>Mg(2+)</name>
        <dbReference type="ChEBI" id="CHEBI:18420"/>
    </ligand>
</feature>
<feature type="transmembrane region" description="Helical" evidence="8">
    <location>
        <begin position="311"/>
        <end position="331"/>
    </location>
</feature>
<feature type="transmembrane region" description="Helical" evidence="8">
    <location>
        <begin position="131"/>
        <end position="151"/>
    </location>
</feature>